<comment type="catalytic activity">
    <reaction evidence="10 14">
        <text>N(6)-[(R)-dihydrolipoyl]-L-lysyl-[protein] + NAD(+) = N(6)-[(R)-lipoyl]-L-lysyl-[protein] + NADH + H(+)</text>
        <dbReference type="Rhea" id="RHEA:15045"/>
        <dbReference type="Rhea" id="RHEA-COMP:10474"/>
        <dbReference type="Rhea" id="RHEA-COMP:10475"/>
        <dbReference type="ChEBI" id="CHEBI:15378"/>
        <dbReference type="ChEBI" id="CHEBI:57540"/>
        <dbReference type="ChEBI" id="CHEBI:57945"/>
        <dbReference type="ChEBI" id="CHEBI:83099"/>
        <dbReference type="ChEBI" id="CHEBI:83100"/>
        <dbReference type="EC" id="1.8.1.4"/>
    </reaction>
</comment>
<feature type="domain" description="FAD/NAD(P)-binding" evidence="16">
    <location>
        <begin position="11"/>
        <end position="320"/>
    </location>
</feature>
<dbReference type="InterPro" id="IPR001100">
    <property type="entry name" value="Pyr_nuc-diS_OxRdtase"/>
</dbReference>
<dbReference type="PROSITE" id="PS00076">
    <property type="entry name" value="PYRIDINE_REDOX_1"/>
    <property type="match status" value="1"/>
</dbReference>
<feature type="binding site" evidence="12">
    <location>
        <position position="198"/>
    </location>
    <ligand>
        <name>NAD(+)</name>
        <dbReference type="ChEBI" id="CHEBI:57540"/>
    </ligand>
</feature>
<comment type="cofactor">
    <cofactor evidence="12 14">
        <name>FAD</name>
        <dbReference type="ChEBI" id="CHEBI:57692"/>
    </cofactor>
    <text evidence="12 14">Binds 1 FAD per subunit.</text>
</comment>
<dbReference type="GO" id="GO:0006103">
    <property type="term" value="P:2-oxoglutarate metabolic process"/>
    <property type="evidence" value="ECO:0007669"/>
    <property type="project" value="TreeGrafter"/>
</dbReference>
<dbReference type="Pfam" id="PF02852">
    <property type="entry name" value="Pyr_redox_dim"/>
    <property type="match status" value="1"/>
</dbReference>
<evidence type="ECO:0000256" key="8">
    <source>
        <dbReference type="ARBA" id="ARBA00023157"/>
    </source>
</evidence>
<name>A0AA35CIG3_9FIRM</name>
<dbReference type="Proteomes" id="UP001163687">
    <property type="component" value="Chromosome"/>
</dbReference>
<dbReference type="InterPro" id="IPR016156">
    <property type="entry name" value="FAD/NAD-linked_Rdtase_dimer_sf"/>
</dbReference>
<dbReference type="SUPFAM" id="SSF51905">
    <property type="entry name" value="FAD/NAD(P)-binding domain"/>
    <property type="match status" value="1"/>
</dbReference>
<evidence type="ECO:0000313" key="18">
    <source>
        <dbReference type="Proteomes" id="UP001163687"/>
    </source>
</evidence>
<feature type="domain" description="Pyridine nucleotide-disulphide oxidoreductase dimerisation" evidence="15">
    <location>
        <begin position="339"/>
        <end position="447"/>
    </location>
</feature>
<feature type="binding site" evidence="12">
    <location>
        <position position="56"/>
    </location>
    <ligand>
        <name>FAD</name>
        <dbReference type="ChEBI" id="CHEBI:57692"/>
    </ligand>
</feature>
<dbReference type="Gene3D" id="3.30.390.30">
    <property type="match status" value="1"/>
</dbReference>
<reference evidence="17" key="1">
    <citation type="submission" date="2022-03" db="EMBL/GenBank/DDBJ databases">
        <title>Complete genome sequence of Caldinitratiruptor microaerophilus.</title>
        <authorList>
            <person name="Mukaiyama R."/>
            <person name="Nishiyama T."/>
            <person name="Ueda K."/>
        </authorList>
    </citation>
    <scope>NUCLEOTIDE SEQUENCE</scope>
    <source>
        <strain evidence="17">JCM 16183</strain>
    </source>
</reference>
<dbReference type="SUPFAM" id="SSF55424">
    <property type="entry name" value="FAD/NAD-linked reductases, dimerisation (C-terminal) domain"/>
    <property type="match status" value="1"/>
</dbReference>
<evidence type="ECO:0000259" key="16">
    <source>
        <dbReference type="Pfam" id="PF07992"/>
    </source>
</evidence>
<evidence type="ECO:0000256" key="9">
    <source>
        <dbReference type="ARBA" id="ARBA00023284"/>
    </source>
</evidence>
<dbReference type="PIRSF" id="PIRSF000350">
    <property type="entry name" value="Mercury_reductase_MerA"/>
    <property type="match status" value="1"/>
</dbReference>
<dbReference type="GO" id="GO:0004148">
    <property type="term" value="F:dihydrolipoyl dehydrogenase (NADH) activity"/>
    <property type="evidence" value="ECO:0007669"/>
    <property type="project" value="UniProtKB-EC"/>
</dbReference>
<dbReference type="AlphaFoldDB" id="A0AA35CIG3"/>
<dbReference type="PANTHER" id="PTHR22912">
    <property type="entry name" value="DISULFIDE OXIDOREDUCTASE"/>
    <property type="match status" value="1"/>
</dbReference>
<keyword evidence="18" id="KW-1185">Reference proteome</keyword>
<dbReference type="InterPro" id="IPR050151">
    <property type="entry name" value="Class-I_Pyr_Nuc-Dis_Oxidored"/>
</dbReference>
<dbReference type="Pfam" id="PF07992">
    <property type="entry name" value="Pyr_redox_2"/>
    <property type="match status" value="1"/>
</dbReference>
<evidence type="ECO:0000256" key="7">
    <source>
        <dbReference type="ARBA" id="ARBA00023027"/>
    </source>
</evidence>
<feature type="binding site" evidence="12">
    <location>
        <begin position="138"/>
        <end position="140"/>
    </location>
    <ligand>
        <name>FAD</name>
        <dbReference type="ChEBI" id="CHEBI:57692"/>
    </ligand>
</feature>
<dbReference type="PANTHER" id="PTHR22912:SF160">
    <property type="entry name" value="DIHYDROLIPOYL DEHYDROGENASE"/>
    <property type="match status" value="1"/>
</dbReference>
<feature type="active site" description="Proton acceptor" evidence="11">
    <location>
        <position position="437"/>
    </location>
</feature>
<keyword evidence="9 14" id="KW-0676">Redox-active center</keyword>
<dbReference type="EMBL" id="AP025628">
    <property type="protein sequence ID" value="BDG59049.1"/>
    <property type="molecule type" value="Genomic_DNA"/>
</dbReference>
<keyword evidence="4 14" id="KW-0285">Flavoprotein</keyword>
<dbReference type="FunFam" id="3.30.390.30:FF:000001">
    <property type="entry name" value="Dihydrolipoyl dehydrogenase"/>
    <property type="match status" value="1"/>
</dbReference>
<dbReference type="PRINTS" id="PR00368">
    <property type="entry name" value="FADPNR"/>
</dbReference>
<gene>
    <name evidence="17" type="ORF">caldi_01390</name>
</gene>
<organism evidence="17 18">
    <name type="scientific">Caldinitratiruptor microaerophilus</name>
    <dbReference type="NCBI Taxonomy" id="671077"/>
    <lineage>
        <taxon>Bacteria</taxon>
        <taxon>Bacillati</taxon>
        <taxon>Bacillota</taxon>
        <taxon>Clostridia</taxon>
        <taxon>Eubacteriales</taxon>
        <taxon>Symbiobacteriaceae</taxon>
        <taxon>Caldinitratiruptor</taxon>
    </lineage>
</organism>
<keyword evidence="5 12" id="KW-0274">FAD</keyword>
<comment type="miscellaneous">
    <text evidence="14">The active site is a redox-active disulfide bond.</text>
</comment>
<evidence type="ECO:0000256" key="10">
    <source>
        <dbReference type="ARBA" id="ARBA00049187"/>
    </source>
</evidence>
<feature type="binding site" evidence="12">
    <location>
        <begin position="175"/>
        <end position="182"/>
    </location>
    <ligand>
        <name>NAD(+)</name>
        <dbReference type="ChEBI" id="CHEBI:57540"/>
    </ligand>
</feature>
<feature type="binding site" evidence="12">
    <location>
        <position position="305"/>
    </location>
    <ligand>
        <name>NAD(+)</name>
        <dbReference type="ChEBI" id="CHEBI:57540"/>
    </ligand>
</feature>
<evidence type="ECO:0000256" key="1">
    <source>
        <dbReference type="ARBA" id="ARBA00007532"/>
    </source>
</evidence>
<evidence type="ECO:0000256" key="11">
    <source>
        <dbReference type="PIRSR" id="PIRSR000350-2"/>
    </source>
</evidence>
<keyword evidence="8" id="KW-1015">Disulfide bond</keyword>
<dbReference type="InterPro" id="IPR036188">
    <property type="entry name" value="FAD/NAD-bd_sf"/>
</dbReference>
<evidence type="ECO:0000259" key="15">
    <source>
        <dbReference type="Pfam" id="PF02852"/>
    </source>
</evidence>
<dbReference type="InterPro" id="IPR006258">
    <property type="entry name" value="Lipoamide_DH"/>
</dbReference>
<proteinExistence type="inferred from homology"/>
<dbReference type="NCBIfam" id="TIGR01350">
    <property type="entry name" value="lipoamide_DH"/>
    <property type="match status" value="1"/>
</dbReference>
<protein>
    <recommendedName>
        <fullName evidence="3 14">Dihydrolipoyl dehydrogenase</fullName>
        <ecNumber evidence="2 14">1.8.1.4</ecNumber>
    </recommendedName>
</protein>
<evidence type="ECO:0000256" key="12">
    <source>
        <dbReference type="PIRSR" id="PIRSR000350-3"/>
    </source>
</evidence>
<feature type="binding site" evidence="12">
    <location>
        <position position="264"/>
    </location>
    <ligand>
        <name>NAD(+)</name>
        <dbReference type="ChEBI" id="CHEBI:57540"/>
    </ligand>
</feature>
<accession>A0AA35CIG3</accession>
<dbReference type="InterPro" id="IPR012999">
    <property type="entry name" value="Pyr_OxRdtase_I_AS"/>
</dbReference>
<dbReference type="GO" id="GO:0050660">
    <property type="term" value="F:flavin adenine dinucleotide binding"/>
    <property type="evidence" value="ECO:0007669"/>
    <property type="project" value="InterPro"/>
</dbReference>
<dbReference type="RefSeq" id="WP_264843166.1">
    <property type="nucleotide sequence ID" value="NZ_AP025628.1"/>
</dbReference>
<dbReference type="Gene3D" id="3.50.50.60">
    <property type="entry name" value="FAD/NAD(P)-binding domain"/>
    <property type="match status" value="2"/>
</dbReference>
<keyword evidence="12" id="KW-0547">Nucleotide-binding</keyword>
<keyword evidence="7 12" id="KW-0520">NAD</keyword>
<evidence type="ECO:0000256" key="4">
    <source>
        <dbReference type="ARBA" id="ARBA00022630"/>
    </source>
</evidence>
<evidence type="ECO:0000256" key="2">
    <source>
        <dbReference type="ARBA" id="ARBA00012608"/>
    </source>
</evidence>
<evidence type="ECO:0000256" key="13">
    <source>
        <dbReference type="PIRSR" id="PIRSR000350-4"/>
    </source>
</evidence>
<dbReference type="InterPro" id="IPR023753">
    <property type="entry name" value="FAD/NAD-binding_dom"/>
</dbReference>
<keyword evidence="6 14" id="KW-0560">Oxidoreductase</keyword>
<dbReference type="PRINTS" id="PR00411">
    <property type="entry name" value="PNDRDTASEI"/>
</dbReference>
<evidence type="ECO:0000256" key="3">
    <source>
        <dbReference type="ARBA" id="ARBA00016961"/>
    </source>
</evidence>
<evidence type="ECO:0000313" key="17">
    <source>
        <dbReference type="EMBL" id="BDG59049.1"/>
    </source>
</evidence>
<comment type="similarity">
    <text evidence="1 14">Belongs to the class-I pyridine nucleotide-disulfide oxidoreductase family.</text>
</comment>
<feature type="disulfide bond" description="Redox-active" evidence="13">
    <location>
        <begin position="47"/>
        <end position="52"/>
    </location>
</feature>
<evidence type="ECO:0000256" key="6">
    <source>
        <dbReference type="ARBA" id="ARBA00023002"/>
    </source>
</evidence>
<dbReference type="KEGG" id="cmic:caldi_01390"/>
<dbReference type="InterPro" id="IPR004099">
    <property type="entry name" value="Pyr_nucl-diS_OxRdtase_dimer"/>
</dbReference>
<sequence length="456" mass="47133">MVVGQIANGTEVLVIGGGPGGYHAAATAARAGKEVVLVEASLLGGTCLNCGCIPSKALIQATRRASPVSPSGVPPLAEIQAWKRQVVDRLRRGVEQTLKQAGVTLVQGRATFTGPDRVSVETAQATEVYRFRHCIIATGSVPAFPPGFAPDGEGVCDAAAALEWTEPPEELVILGAGYIGLELGTAFAKLGSRVTVLEVADQILPGLDAELTRPVARHLEKLGVKVHLGVRATGWEREGGRIVVRAEGVVPPALPADRVLVATGRLPNIRGLGLEKAGIALDECGYVRADDQCRTNVPRIYAIGDVAGGPLLAHKATREAEVAAAAIAGHVDAMDPAGIPAVIFTEPEVATVGLTEAEARARGYRVVTGRFPLTASGRAWTLGEPDGFVKVVGDGDTGVLLGAQMVGPEVSELIAAATLALELGARVEDVALTLHPHPTLAEAFMAAAADAAAKRR</sequence>
<evidence type="ECO:0000256" key="14">
    <source>
        <dbReference type="RuleBase" id="RU003692"/>
    </source>
</evidence>
<evidence type="ECO:0000256" key="5">
    <source>
        <dbReference type="ARBA" id="ARBA00022827"/>
    </source>
</evidence>
<dbReference type="EC" id="1.8.1.4" evidence="2 14"/>